<protein>
    <recommendedName>
        <fullName evidence="3">DUF6594 domain-containing protein</fullName>
    </recommendedName>
</protein>
<keyword evidence="2" id="KW-0472">Membrane</keyword>
<dbReference type="PANTHER" id="PTHR34502:SF4">
    <property type="entry name" value="DUF6594 DOMAIN-CONTAINING PROTEIN"/>
    <property type="match status" value="1"/>
</dbReference>
<keyword evidence="2" id="KW-1133">Transmembrane helix</keyword>
<dbReference type="PANTHER" id="PTHR34502">
    <property type="entry name" value="DUF6594 DOMAIN-CONTAINING PROTEIN-RELATED"/>
    <property type="match status" value="1"/>
</dbReference>
<feature type="transmembrane region" description="Helical" evidence="2">
    <location>
        <begin position="226"/>
        <end position="247"/>
    </location>
</feature>
<keyword evidence="1" id="KW-0175">Coiled coil</keyword>
<dbReference type="InterPro" id="IPR046529">
    <property type="entry name" value="DUF6594"/>
</dbReference>
<dbReference type="GeneID" id="87841193"/>
<sequence length="283" mass="31765">MDPPIEGFAAVAEWIARDHDNEAFIFRKFDRLAARNLLHLQGRIMLLEKELDALDREAAKSNDMLLKDAARSWEDLVQHASEGQVYAQSYMKLVDEIKQALREYDETLVLQHQVSNLPKPSRRTLDPFRCWLNEPHPRLGGQSNYFLDAEDGLVALTPQKDFDPASEFLRQFWQAKTKEPTPDGKFHIARFDERSISAATKVITILVATNLLVGPIYGLYFTSTPLQRLALIQVFTTIFALCAGFMSNARQTEVFAVTAAYAAVLVVFVGSADFSGKAGNGQP</sequence>
<evidence type="ECO:0000313" key="5">
    <source>
        <dbReference type="Proteomes" id="UP001278766"/>
    </source>
</evidence>
<proteinExistence type="predicted"/>
<evidence type="ECO:0000256" key="1">
    <source>
        <dbReference type="SAM" id="Coils"/>
    </source>
</evidence>
<reference evidence="4" key="1">
    <citation type="journal article" date="2023" name="Mol. Phylogenet. Evol.">
        <title>Genome-scale phylogeny and comparative genomics of the fungal order Sordariales.</title>
        <authorList>
            <person name="Hensen N."/>
            <person name="Bonometti L."/>
            <person name="Westerberg I."/>
            <person name="Brannstrom I.O."/>
            <person name="Guillou S."/>
            <person name="Cros-Aarteil S."/>
            <person name="Calhoun S."/>
            <person name="Haridas S."/>
            <person name="Kuo A."/>
            <person name="Mondo S."/>
            <person name="Pangilinan J."/>
            <person name="Riley R."/>
            <person name="LaButti K."/>
            <person name="Andreopoulos B."/>
            <person name="Lipzen A."/>
            <person name="Chen C."/>
            <person name="Yan M."/>
            <person name="Daum C."/>
            <person name="Ng V."/>
            <person name="Clum A."/>
            <person name="Steindorff A."/>
            <person name="Ohm R.A."/>
            <person name="Martin F."/>
            <person name="Silar P."/>
            <person name="Natvig D.O."/>
            <person name="Lalanne C."/>
            <person name="Gautier V."/>
            <person name="Ament-Velasquez S.L."/>
            <person name="Kruys A."/>
            <person name="Hutchinson M.I."/>
            <person name="Powell A.J."/>
            <person name="Barry K."/>
            <person name="Miller A.N."/>
            <person name="Grigoriev I.V."/>
            <person name="Debuchy R."/>
            <person name="Gladieux P."/>
            <person name="Hiltunen Thoren M."/>
            <person name="Johannesson H."/>
        </authorList>
    </citation>
    <scope>NUCLEOTIDE SEQUENCE</scope>
    <source>
        <strain evidence="4">CBS 168.71</strain>
    </source>
</reference>
<name>A0AAE0HEK5_9PEZI</name>
<feature type="coiled-coil region" evidence="1">
    <location>
        <begin position="37"/>
        <end position="64"/>
    </location>
</feature>
<dbReference type="Pfam" id="PF20237">
    <property type="entry name" value="DUF6594"/>
    <property type="match status" value="1"/>
</dbReference>
<keyword evidence="2" id="KW-0812">Transmembrane</keyword>
<feature type="transmembrane region" description="Helical" evidence="2">
    <location>
        <begin position="254"/>
        <end position="272"/>
    </location>
</feature>
<dbReference type="EMBL" id="JAUEPN010000005">
    <property type="protein sequence ID" value="KAK3295073.1"/>
    <property type="molecule type" value="Genomic_DNA"/>
</dbReference>
<accession>A0AAE0HEK5</accession>
<dbReference type="RefSeq" id="XP_062658587.1">
    <property type="nucleotide sequence ID" value="XM_062804245.1"/>
</dbReference>
<keyword evidence="5" id="KW-1185">Reference proteome</keyword>
<organism evidence="4 5">
    <name type="scientific">Chaetomium fimeti</name>
    <dbReference type="NCBI Taxonomy" id="1854472"/>
    <lineage>
        <taxon>Eukaryota</taxon>
        <taxon>Fungi</taxon>
        <taxon>Dikarya</taxon>
        <taxon>Ascomycota</taxon>
        <taxon>Pezizomycotina</taxon>
        <taxon>Sordariomycetes</taxon>
        <taxon>Sordariomycetidae</taxon>
        <taxon>Sordariales</taxon>
        <taxon>Chaetomiaceae</taxon>
        <taxon>Chaetomium</taxon>
    </lineage>
</organism>
<comment type="caution">
    <text evidence="4">The sequence shown here is derived from an EMBL/GenBank/DDBJ whole genome shotgun (WGS) entry which is preliminary data.</text>
</comment>
<dbReference type="AlphaFoldDB" id="A0AAE0HEK5"/>
<gene>
    <name evidence="4" type="ORF">B0H64DRAFT_402527</name>
</gene>
<dbReference type="Proteomes" id="UP001278766">
    <property type="component" value="Unassembled WGS sequence"/>
</dbReference>
<evidence type="ECO:0000313" key="4">
    <source>
        <dbReference type="EMBL" id="KAK3295073.1"/>
    </source>
</evidence>
<evidence type="ECO:0000259" key="3">
    <source>
        <dbReference type="Pfam" id="PF20237"/>
    </source>
</evidence>
<evidence type="ECO:0000256" key="2">
    <source>
        <dbReference type="SAM" id="Phobius"/>
    </source>
</evidence>
<feature type="transmembrane region" description="Helical" evidence="2">
    <location>
        <begin position="198"/>
        <end position="220"/>
    </location>
</feature>
<feature type="domain" description="DUF6594" evidence="3">
    <location>
        <begin position="9"/>
        <end position="266"/>
    </location>
</feature>
<reference evidence="4" key="2">
    <citation type="submission" date="2023-06" db="EMBL/GenBank/DDBJ databases">
        <authorList>
            <consortium name="Lawrence Berkeley National Laboratory"/>
            <person name="Haridas S."/>
            <person name="Hensen N."/>
            <person name="Bonometti L."/>
            <person name="Westerberg I."/>
            <person name="Brannstrom I.O."/>
            <person name="Guillou S."/>
            <person name="Cros-Aarteil S."/>
            <person name="Calhoun S."/>
            <person name="Kuo A."/>
            <person name="Mondo S."/>
            <person name="Pangilinan J."/>
            <person name="Riley R."/>
            <person name="Labutti K."/>
            <person name="Andreopoulos B."/>
            <person name="Lipzen A."/>
            <person name="Chen C."/>
            <person name="Yanf M."/>
            <person name="Daum C."/>
            <person name="Ng V."/>
            <person name="Clum A."/>
            <person name="Steindorff A."/>
            <person name="Ohm R."/>
            <person name="Martin F."/>
            <person name="Silar P."/>
            <person name="Natvig D."/>
            <person name="Lalanne C."/>
            <person name="Gautier V."/>
            <person name="Ament-Velasquez S.L."/>
            <person name="Kruys A."/>
            <person name="Hutchinson M.I."/>
            <person name="Powell A.J."/>
            <person name="Barry K."/>
            <person name="Miller A.N."/>
            <person name="Grigoriev I.V."/>
            <person name="Debuchy R."/>
            <person name="Gladieux P."/>
            <person name="Thoren M.H."/>
            <person name="Johannesson H."/>
        </authorList>
    </citation>
    <scope>NUCLEOTIDE SEQUENCE</scope>
    <source>
        <strain evidence="4">CBS 168.71</strain>
    </source>
</reference>